<dbReference type="STRING" id="70667.A0A183T3N1"/>
<dbReference type="GO" id="GO:0006166">
    <property type="term" value="P:purine ribonucleoside salvage"/>
    <property type="evidence" value="ECO:0007669"/>
    <property type="project" value="UniProtKB-KW"/>
</dbReference>
<evidence type="ECO:0000313" key="6">
    <source>
        <dbReference type="EMBL" id="VDL97464.1"/>
    </source>
</evidence>
<gene>
    <name evidence="6" type="ORF">SSLN_LOCUS11079</name>
</gene>
<dbReference type="InterPro" id="IPR035994">
    <property type="entry name" value="Nucleoside_phosphorylase_sf"/>
</dbReference>
<dbReference type="Gene3D" id="3.40.50.1580">
    <property type="entry name" value="Nucleoside phosphorylase domain"/>
    <property type="match status" value="1"/>
</dbReference>
<evidence type="ECO:0000256" key="2">
    <source>
        <dbReference type="ARBA" id="ARBA00022679"/>
    </source>
</evidence>
<dbReference type="InterPro" id="IPR000845">
    <property type="entry name" value="Nucleoside_phosphorylase_d"/>
</dbReference>
<feature type="site" description="Important for substrate specificity" evidence="4">
    <location>
        <position position="220"/>
    </location>
</feature>
<dbReference type="PANTHER" id="PTHR42679">
    <property type="entry name" value="S-METHYL-5'-THIOADENOSINE PHOSPHORYLASE"/>
    <property type="match status" value="1"/>
</dbReference>
<name>A0A183T3N1_SCHSO</name>
<keyword evidence="7" id="KW-1185">Reference proteome</keyword>
<comment type="function">
    <text evidence="4">Catalyzes the reversible phosphorylation of S-methyl-5'-thioadenosine (MTA) to adenine and 5-methylthioribose-1-phosphate. Involved in the breakdown of MTA, a major by-product of polyamine biosynthesis. Responsible for the first step in the methionine salvage pathway after MTA has been generated from S-adenosylmethionine. Has broad substrate specificity with 6-aminopurine nucleosides as preferred substrates.</text>
</comment>
<reference evidence="8" key="1">
    <citation type="submission" date="2016-06" db="UniProtKB">
        <authorList>
            <consortium name="WormBaseParasite"/>
        </authorList>
    </citation>
    <scope>IDENTIFICATION</scope>
</reference>
<dbReference type="SUPFAM" id="SSF53167">
    <property type="entry name" value="Purine and uridine phosphorylases"/>
    <property type="match status" value="1"/>
</dbReference>
<dbReference type="CDD" id="cd09010">
    <property type="entry name" value="MTAP_SsMTAPII_like_MTIP"/>
    <property type="match status" value="1"/>
</dbReference>
<evidence type="ECO:0000256" key="3">
    <source>
        <dbReference type="ARBA" id="ARBA00022726"/>
    </source>
</evidence>
<dbReference type="Proteomes" id="UP000275846">
    <property type="component" value="Unassembled WGS sequence"/>
</dbReference>
<dbReference type="AlphaFoldDB" id="A0A183T3N1"/>
<feature type="binding site" evidence="4">
    <location>
        <begin position="262"/>
        <end position="264"/>
    </location>
    <ligand>
        <name>substrate</name>
    </ligand>
</feature>
<accession>A0A183T3N1</accession>
<dbReference type="GO" id="GO:0019509">
    <property type="term" value="P:L-methionine salvage from methylthioadenosine"/>
    <property type="evidence" value="ECO:0007669"/>
    <property type="project" value="UniProtKB-UniRule"/>
</dbReference>
<dbReference type="Pfam" id="PF01048">
    <property type="entry name" value="PNP_UDP_1"/>
    <property type="match status" value="1"/>
</dbReference>
<dbReference type="HAMAP" id="MF_01963">
    <property type="entry name" value="MTAP"/>
    <property type="match status" value="1"/>
</dbReference>
<dbReference type="InterPro" id="IPR010044">
    <property type="entry name" value="MTAP"/>
</dbReference>
<evidence type="ECO:0000313" key="7">
    <source>
        <dbReference type="Proteomes" id="UP000275846"/>
    </source>
</evidence>
<evidence type="ECO:0000256" key="4">
    <source>
        <dbReference type="HAMAP-Rule" id="MF_03155"/>
    </source>
</evidence>
<keyword evidence="4" id="KW-0539">Nucleus</keyword>
<keyword evidence="1 4" id="KW-0328">Glycosyltransferase</keyword>
<comment type="catalytic activity">
    <reaction evidence="4">
        <text>S-methyl-5'-thioadenosine + phosphate = 5-(methylsulfanyl)-alpha-D-ribose 1-phosphate + adenine</text>
        <dbReference type="Rhea" id="RHEA:11852"/>
        <dbReference type="ChEBI" id="CHEBI:16708"/>
        <dbReference type="ChEBI" id="CHEBI:17509"/>
        <dbReference type="ChEBI" id="CHEBI:43474"/>
        <dbReference type="ChEBI" id="CHEBI:58533"/>
        <dbReference type="EC" id="2.4.2.28"/>
    </reaction>
</comment>
<evidence type="ECO:0000256" key="1">
    <source>
        <dbReference type="ARBA" id="ARBA00022676"/>
    </source>
</evidence>
<organism evidence="8">
    <name type="scientific">Schistocephalus solidus</name>
    <name type="common">Tapeworm</name>
    <dbReference type="NCBI Taxonomy" id="70667"/>
    <lineage>
        <taxon>Eukaryota</taxon>
        <taxon>Metazoa</taxon>
        <taxon>Spiralia</taxon>
        <taxon>Lophotrochozoa</taxon>
        <taxon>Platyhelminthes</taxon>
        <taxon>Cestoda</taxon>
        <taxon>Eucestoda</taxon>
        <taxon>Diphyllobothriidea</taxon>
        <taxon>Diphyllobothriidae</taxon>
        <taxon>Schistocephalus</taxon>
    </lineage>
</organism>
<dbReference type="GO" id="GO:0005829">
    <property type="term" value="C:cytosol"/>
    <property type="evidence" value="ECO:0007669"/>
    <property type="project" value="TreeGrafter"/>
</dbReference>
<dbReference type="WBParaSite" id="SSLN_0001150401-mRNA-1">
    <property type="protein sequence ID" value="SSLN_0001150401-mRNA-1"/>
    <property type="gene ID" value="SSLN_0001150401"/>
</dbReference>
<comment type="subcellular location">
    <subcellularLocation>
        <location evidence="4">Cytoplasm</location>
    </subcellularLocation>
    <subcellularLocation>
        <location evidence="4">Nucleus</location>
    </subcellularLocation>
</comment>
<dbReference type="EMBL" id="UYSU01036279">
    <property type="protein sequence ID" value="VDL97464.1"/>
    <property type="molecule type" value="Genomic_DNA"/>
</dbReference>
<comment type="pathway">
    <text evidence="4">Amino-acid biosynthesis; L-methionine biosynthesis via salvage pathway; S-methyl-5-thio-alpha-D-ribose 1-phosphate from S-methyl-5'-thioadenosine (phosphorylase route): step 1/1.</text>
</comment>
<feature type="binding site" evidence="4">
    <location>
        <position position="239"/>
    </location>
    <ligand>
        <name>phosphate</name>
        <dbReference type="ChEBI" id="CHEBI:43474"/>
    </ligand>
</feature>
<feature type="site" description="Important for substrate specificity" evidence="4">
    <location>
        <position position="275"/>
    </location>
</feature>
<dbReference type="GO" id="GO:0017061">
    <property type="term" value="F:S-methyl-5-thioadenosine phosphorylase activity"/>
    <property type="evidence" value="ECO:0007669"/>
    <property type="project" value="UniProtKB-UniRule"/>
</dbReference>
<dbReference type="InterPro" id="IPR018099">
    <property type="entry name" value="Purine_phosphorylase-2_CS"/>
</dbReference>
<keyword evidence="4" id="KW-0963">Cytoplasm</keyword>
<evidence type="ECO:0000313" key="8">
    <source>
        <dbReference type="WBParaSite" id="SSLN_0001150401-mRNA-1"/>
    </source>
</evidence>
<comment type="subunit">
    <text evidence="4">Homotrimer.</text>
</comment>
<keyword evidence="2 4" id="KW-0808">Transferase</keyword>
<dbReference type="GO" id="GO:0005634">
    <property type="term" value="C:nucleus"/>
    <property type="evidence" value="ECO:0007669"/>
    <property type="project" value="UniProtKB-SubCell"/>
</dbReference>
<dbReference type="PROSITE" id="PS01240">
    <property type="entry name" value="PNP_MTAP_2"/>
    <property type="match status" value="1"/>
</dbReference>
<dbReference type="EC" id="2.4.2.28" evidence="4"/>
<protein>
    <recommendedName>
        <fullName evidence="4">S-methyl-5'-thioadenosine phosphorylase</fullName>
        <ecNumber evidence="4">2.4.2.28</ecNumber>
    </recommendedName>
    <alternativeName>
        <fullName evidence="4">5'-methylthioadenosine phosphorylase</fullName>
        <shortName evidence="4">MTA phosphorylase</shortName>
        <shortName evidence="4">MTAP</shortName>
        <shortName evidence="4">MTAPase</shortName>
    </alternativeName>
</protein>
<dbReference type="OrthoDB" id="431409at2759"/>
<comment type="similarity">
    <text evidence="4">Belongs to the PNP/MTAP phosphorylase family. MTAP subfamily.</text>
</comment>
<reference evidence="6 7" key="2">
    <citation type="submission" date="2018-11" db="EMBL/GenBank/DDBJ databases">
        <authorList>
            <consortium name="Pathogen Informatics"/>
        </authorList>
    </citation>
    <scope>NUCLEOTIDE SEQUENCE [LARGE SCALE GENOMIC DNA]</scope>
    <source>
        <strain evidence="6 7">NST_G2</strain>
    </source>
</reference>
<feature type="binding site" evidence="4">
    <location>
        <position position="238"/>
    </location>
    <ligand>
        <name>substrate</name>
    </ligand>
</feature>
<dbReference type="UniPathway" id="UPA00904">
    <property type="reaction ID" value="UER00873"/>
</dbReference>
<sequence>MGPCTLTSVKLSFGMYNALSSLSLLYSDPNSNVENDGTEIGIIGGSGLDDPEILENQKEIHVSTPFGEPSDALREGTISGVPCVLLARHGRKHSIMPANVNFRANIWALKSLGCTHVLASNACGGLQEHTRPGDLVVLDQFFDRTQGRISTFYDGKPGSPVGVVHLPCATPFCPETRQIMIEAGRKYVSNVYEPGKPRTAEGPYLHTSGSCVTIEGPRFSSCCESRIFHSWGLDVINMTLVPEVVLAKEAGLCYSSIAIVTDFDSWKASEIPVSVEVVISNFKKSAETVKNIIVEAIQLLKTKDWTDLVRKTQALAEQSRQDVH</sequence>
<keyword evidence="3 4" id="KW-0660">Purine salvage</keyword>
<proteinExistence type="inferred from homology"/>
<evidence type="ECO:0000259" key="5">
    <source>
        <dbReference type="Pfam" id="PF01048"/>
    </source>
</evidence>
<feature type="binding site" evidence="4">
    <location>
        <begin position="88"/>
        <end position="89"/>
    </location>
    <ligand>
        <name>phosphate</name>
        <dbReference type="ChEBI" id="CHEBI:43474"/>
    </ligand>
</feature>
<feature type="domain" description="Nucleoside phosphorylase" evidence="5">
    <location>
        <begin position="39"/>
        <end position="297"/>
    </location>
</feature>
<dbReference type="PANTHER" id="PTHR42679:SF2">
    <property type="entry name" value="S-METHYL-5'-THIOADENOSINE PHOSPHORYLASE"/>
    <property type="match status" value="1"/>
</dbReference>
<dbReference type="NCBIfam" id="TIGR01694">
    <property type="entry name" value="MTAP"/>
    <property type="match status" value="1"/>
</dbReference>
<feature type="binding site" evidence="4">
    <location>
        <position position="46"/>
    </location>
    <ligand>
        <name>phosphate</name>
        <dbReference type="ChEBI" id="CHEBI:43474"/>
    </ligand>
</feature>
<comment type="caution">
    <text evidence="4">Lacks conserved residue(s) required for the propagation of feature annotation.</text>
</comment>